<dbReference type="GO" id="GO:0034456">
    <property type="term" value="C:UTP-C complex"/>
    <property type="evidence" value="ECO:0007669"/>
    <property type="project" value="TreeGrafter"/>
</dbReference>
<dbReference type="GO" id="GO:0032545">
    <property type="term" value="C:CURI complex"/>
    <property type="evidence" value="ECO:0007669"/>
    <property type="project" value="TreeGrafter"/>
</dbReference>
<name>A0A5A9P3Q2_9TELE</name>
<accession>A0A5A9P3Q2</accession>
<organism evidence="3 4">
    <name type="scientific">Triplophysa tibetana</name>
    <dbReference type="NCBI Taxonomy" id="1572043"/>
    <lineage>
        <taxon>Eukaryota</taxon>
        <taxon>Metazoa</taxon>
        <taxon>Chordata</taxon>
        <taxon>Craniata</taxon>
        <taxon>Vertebrata</taxon>
        <taxon>Euteleostomi</taxon>
        <taxon>Actinopterygii</taxon>
        <taxon>Neopterygii</taxon>
        <taxon>Teleostei</taxon>
        <taxon>Ostariophysi</taxon>
        <taxon>Cypriniformes</taxon>
        <taxon>Nemacheilidae</taxon>
        <taxon>Triplophysa</taxon>
    </lineage>
</organism>
<dbReference type="PANTHER" id="PTHR17972:SF0">
    <property type="entry name" value="NUCLEOLAR PROTEIN 6"/>
    <property type="match status" value="1"/>
</dbReference>
<dbReference type="InterPro" id="IPR035370">
    <property type="entry name" value="Nrap_D5"/>
</dbReference>
<reference evidence="3 4" key="1">
    <citation type="journal article" date="2019" name="Mol. Ecol. Resour.">
        <title>Chromosome-level genome assembly of Triplophysa tibetana, a fish adapted to the harsh high-altitude environment of the Tibetan Plateau.</title>
        <authorList>
            <person name="Yang X."/>
            <person name="Liu H."/>
            <person name="Ma Z."/>
            <person name="Zou Y."/>
            <person name="Zou M."/>
            <person name="Mao Y."/>
            <person name="Li X."/>
            <person name="Wang H."/>
            <person name="Chen T."/>
            <person name="Wang W."/>
            <person name="Yang R."/>
        </authorList>
    </citation>
    <scope>NUCLEOTIDE SEQUENCE [LARGE SCALE GENOMIC DNA]</scope>
    <source>
        <strain evidence="3">TTIB1903HZAU</strain>
        <tissue evidence="3">Muscle</tissue>
    </source>
</reference>
<dbReference type="Pfam" id="PF17406">
    <property type="entry name" value="Nrap_D5"/>
    <property type="match status" value="1"/>
</dbReference>
<evidence type="ECO:0000313" key="3">
    <source>
        <dbReference type="EMBL" id="KAA0716588.1"/>
    </source>
</evidence>
<keyword evidence="1" id="KW-0539">Nucleus</keyword>
<keyword evidence="4" id="KW-1185">Reference proteome</keyword>
<proteinExistence type="inferred from homology"/>
<feature type="domain" description="Nrap protein" evidence="2">
    <location>
        <begin position="31"/>
        <end position="106"/>
    </location>
</feature>
<dbReference type="AlphaFoldDB" id="A0A5A9P3Q2"/>
<comment type="similarity">
    <text evidence="1">Belongs to the NRAP family.</text>
</comment>
<protein>
    <recommendedName>
        <fullName evidence="1">Nucleolar protein 6</fullName>
    </recommendedName>
</protein>
<evidence type="ECO:0000313" key="4">
    <source>
        <dbReference type="Proteomes" id="UP000324632"/>
    </source>
</evidence>
<dbReference type="GO" id="GO:0003723">
    <property type="term" value="F:RNA binding"/>
    <property type="evidence" value="ECO:0007669"/>
    <property type="project" value="UniProtKB-KW"/>
</dbReference>
<dbReference type="PANTHER" id="PTHR17972">
    <property type="entry name" value="NUCLEOLAR RNA-ASSOCIATED PROTEIN"/>
    <property type="match status" value="1"/>
</dbReference>
<keyword evidence="1" id="KW-0694">RNA-binding</keyword>
<evidence type="ECO:0000256" key="1">
    <source>
        <dbReference type="RuleBase" id="RU364032"/>
    </source>
</evidence>
<comment type="caution">
    <text evidence="3">The sequence shown here is derived from an EMBL/GenBank/DDBJ whole genome shotgun (WGS) entry which is preliminary data.</text>
</comment>
<dbReference type="GO" id="GO:0006409">
    <property type="term" value="P:tRNA export from nucleus"/>
    <property type="evidence" value="ECO:0007669"/>
    <property type="project" value="TreeGrafter"/>
</dbReference>
<dbReference type="GO" id="GO:0032040">
    <property type="term" value="C:small-subunit processome"/>
    <property type="evidence" value="ECO:0007669"/>
    <property type="project" value="TreeGrafter"/>
</dbReference>
<dbReference type="GO" id="GO:0006364">
    <property type="term" value="P:rRNA processing"/>
    <property type="evidence" value="ECO:0007669"/>
    <property type="project" value="TreeGrafter"/>
</dbReference>
<sequence>MLIYRDNREAQSLELEHSINLTLQAPCMLTSGGFLRFLYVLSTFDWRNNPLIVNLNQKLTAADYAELKKDFVASRESLPAMFIATPHDKTVSVWTKEAPSVQVVFRPSLEAFDVLIHLVPKQVPLLAKAVDPPLATFQQGVFKGSASTERALPIIDYDPTTLMNARKVEVHNDVVSTVPNIEAILQDFQLIGEGLVKTVELRTEKWVI</sequence>
<comment type="subcellular location">
    <subcellularLocation>
        <location evidence="1">Nucleus</location>
        <location evidence="1">Nucleolus</location>
    </subcellularLocation>
</comment>
<dbReference type="EMBL" id="SOYY01000009">
    <property type="protein sequence ID" value="KAA0716588.1"/>
    <property type="molecule type" value="Genomic_DNA"/>
</dbReference>
<dbReference type="Proteomes" id="UP000324632">
    <property type="component" value="Chromosome 9"/>
</dbReference>
<dbReference type="InterPro" id="IPR005554">
    <property type="entry name" value="NOL6/Upt22"/>
</dbReference>
<evidence type="ECO:0000259" key="2">
    <source>
        <dbReference type="Pfam" id="PF17406"/>
    </source>
</evidence>
<gene>
    <name evidence="3" type="ORF">E1301_Tti020735</name>
</gene>